<proteinExistence type="predicted"/>
<gene>
    <name evidence="1" type="ORF">PHACADRAFT_189361</name>
</gene>
<evidence type="ECO:0000313" key="1">
    <source>
        <dbReference type="EMBL" id="EKM60226.1"/>
    </source>
</evidence>
<name>K5VBE9_PHACS</name>
<keyword evidence="2" id="KW-1185">Reference proteome</keyword>
<dbReference type="SUPFAM" id="SSF51905">
    <property type="entry name" value="FAD/NAD(P)-binding domain"/>
    <property type="match status" value="1"/>
</dbReference>
<dbReference type="RefSeq" id="XP_007389699.1">
    <property type="nucleotide sequence ID" value="XM_007389637.1"/>
</dbReference>
<dbReference type="OrthoDB" id="2790434at2759"/>
<dbReference type="Proteomes" id="UP000008370">
    <property type="component" value="Unassembled WGS sequence"/>
</dbReference>
<sequence length="190" mass="20646">MAERAAAHVRALDRDILDGLVRGGYTLRNGGEHDCGVYHLFVTRGGGYYIDNGACRKIIDGKIKVKSGVEVERITPGGVVFTDGTELPADIIVVATGFDDVRVPIRNLLGEPAGAAVPPLWGLNAEGELKGPWRELQNLPNMWLMMGRDADEICAGNFGWCRCFSKILALQIKAKQEGLYGTRYAAPVEC</sequence>
<protein>
    <submittedName>
        <fullName evidence="1">Uncharacterized protein</fullName>
    </submittedName>
</protein>
<dbReference type="KEGG" id="pco:PHACADRAFT_189361"/>
<evidence type="ECO:0000313" key="2">
    <source>
        <dbReference type="Proteomes" id="UP000008370"/>
    </source>
</evidence>
<dbReference type="GeneID" id="18910568"/>
<dbReference type="EMBL" id="JH930468">
    <property type="protein sequence ID" value="EKM60226.1"/>
    <property type="molecule type" value="Genomic_DNA"/>
</dbReference>
<accession>K5VBE9</accession>
<dbReference type="AlphaFoldDB" id="K5VBE9"/>
<dbReference type="HOGENOM" id="CLU_015676_0_0_1"/>
<reference evidence="1 2" key="1">
    <citation type="journal article" date="2012" name="BMC Genomics">
        <title>Comparative genomics of the white-rot fungi, Phanerochaete carnosa and P. chrysosporium, to elucidate the genetic basis of the distinct wood types they colonize.</title>
        <authorList>
            <person name="Suzuki H."/>
            <person name="MacDonald J."/>
            <person name="Syed K."/>
            <person name="Salamov A."/>
            <person name="Hori C."/>
            <person name="Aerts A."/>
            <person name="Henrissat B."/>
            <person name="Wiebenga A."/>
            <person name="vanKuyk P.A."/>
            <person name="Barry K."/>
            <person name="Lindquist E."/>
            <person name="LaButti K."/>
            <person name="Lapidus A."/>
            <person name="Lucas S."/>
            <person name="Coutinho P."/>
            <person name="Gong Y."/>
            <person name="Samejima M."/>
            <person name="Mahadevan R."/>
            <person name="Abou-Zaid M."/>
            <person name="de Vries R.P."/>
            <person name="Igarashi K."/>
            <person name="Yadav J.S."/>
            <person name="Grigoriev I.V."/>
            <person name="Master E.R."/>
        </authorList>
    </citation>
    <scope>NUCLEOTIDE SEQUENCE [LARGE SCALE GENOMIC DNA]</scope>
    <source>
        <strain evidence="1 2">HHB-10118-sp</strain>
    </source>
</reference>
<dbReference type="Gene3D" id="3.50.50.60">
    <property type="entry name" value="FAD/NAD(P)-binding domain"/>
    <property type="match status" value="1"/>
</dbReference>
<organism evidence="1 2">
    <name type="scientific">Phanerochaete carnosa (strain HHB-10118-sp)</name>
    <name type="common">White-rot fungus</name>
    <name type="synonym">Peniophora carnosa</name>
    <dbReference type="NCBI Taxonomy" id="650164"/>
    <lineage>
        <taxon>Eukaryota</taxon>
        <taxon>Fungi</taxon>
        <taxon>Dikarya</taxon>
        <taxon>Basidiomycota</taxon>
        <taxon>Agaricomycotina</taxon>
        <taxon>Agaricomycetes</taxon>
        <taxon>Polyporales</taxon>
        <taxon>Phanerochaetaceae</taxon>
        <taxon>Phanerochaete</taxon>
    </lineage>
</organism>
<dbReference type="InParanoid" id="K5VBE9"/>
<dbReference type="InterPro" id="IPR036188">
    <property type="entry name" value="FAD/NAD-bd_sf"/>
</dbReference>